<dbReference type="AlphaFoldDB" id="A0A067G001"/>
<dbReference type="STRING" id="2711.A0A067G001"/>
<feature type="compositionally biased region" description="Polar residues" evidence="2">
    <location>
        <begin position="108"/>
        <end position="125"/>
    </location>
</feature>
<organism evidence="3 4">
    <name type="scientific">Citrus sinensis</name>
    <name type="common">Sweet orange</name>
    <name type="synonym">Citrus aurantium var. sinensis</name>
    <dbReference type="NCBI Taxonomy" id="2711"/>
    <lineage>
        <taxon>Eukaryota</taxon>
        <taxon>Viridiplantae</taxon>
        <taxon>Streptophyta</taxon>
        <taxon>Embryophyta</taxon>
        <taxon>Tracheophyta</taxon>
        <taxon>Spermatophyta</taxon>
        <taxon>Magnoliopsida</taxon>
        <taxon>eudicotyledons</taxon>
        <taxon>Gunneridae</taxon>
        <taxon>Pentapetalae</taxon>
        <taxon>rosids</taxon>
        <taxon>malvids</taxon>
        <taxon>Sapindales</taxon>
        <taxon>Rutaceae</taxon>
        <taxon>Aurantioideae</taxon>
        <taxon>Citrus</taxon>
    </lineage>
</organism>
<dbReference type="PANTHER" id="PTHR33431:SF12">
    <property type="entry name" value="HIGH MOBILITY GROUP BOX PROTEIN, PUTATIVE (DUF1635)-RELATED"/>
    <property type="match status" value="1"/>
</dbReference>
<dbReference type="InterPro" id="IPR012862">
    <property type="entry name" value="DUF1635"/>
</dbReference>
<evidence type="ECO:0000256" key="2">
    <source>
        <dbReference type="SAM" id="MobiDB-lite"/>
    </source>
</evidence>
<gene>
    <name evidence="3" type="ORF">CISIN_1g021422mg</name>
</gene>
<sequence length="312" mass="34253">MLVVSQTMEELGSFWSYQESVDDLKQKLLYTSLELETVKMEANEALKKQKEEVKNLLNLLKVANQERDEAKDQLQNLLNKLMSSSPTELNPRIHRHVQHESPLVVPTKANSSITESNSLSETYNPQSHISSPVDSFFDAVSSPEFSNINMADSGNMGRFVNQPFVQDINGSMPTSLVPPAAVTKMNPGTAVIDSIAKGKKLPQHGKLLQSVMEAGPLLQTLLVAGPLPRWRNPPPLQPFKIPPFSLKGCETMNVNQTSLNSSPYHQMSRMSSQMCSTSMLNFSSCPAGSGPSNGMLLTSGAGIGNQKRQRLQ</sequence>
<dbReference type="EMBL" id="KK784886">
    <property type="protein sequence ID" value="KDO72974.1"/>
    <property type="molecule type" value="Genomic_DNA"/>
</dbReference>
<dbReference type="PaxDb" id="2711-XP_006488251.1"/>
<feature type="coiled-coil region" evidence="1">
    <location>
        <begin position="32"/>
        <end position="80"/>
    </location>
</feature>
<dbReference type="Pfam" id="PF07795">
    <property type="entry name" value="DUF1635"/>
    <property type="match status" value="1"/>
</dbReference>
<dbReference type="SMR" id="A0A067G001"/>
<evidence type="ECO:0000313" key="3">
    <source>
        <dbReference type="EMBL" id="KDO72974.1"/>
    </source>
</evidence>
<keyword evidence="1" id="KW-0175">Coiled coil</keyword>
<dbReference type="eggNOG" id="ENOG502R3H5">
    <property type="taxonomic scope" value="Eukaryota"/>
</dbReference>
<name>A0A067G001_CITSI</name>
<evidence type="ECO:0000313" key="4">
    <source>
        <dbReference type="Proteomes" id="UP000027120"/>
    </source>
</evidence>
<dbReference type="Proteomes" id="UP000027120">
    <property type="component" value="Unassembled WGS sequence"/>
</dbReference>
<proteinExistence type="predicted"/>
<accession>A0A067G001</accession>
<dbReference type="PANTHER" id="PTHR33431">
    <property type="entry name" value="ENABLED-LIKE PROTEIN (DUF1635)"/>
    <property type="match status" value="1"/>
</dbReference>
<reference evidence="3 4" key="1">
    <citation type="submission" date="2014-04" db="EMBL/GenBank/DDBJ databases">
        <authorList>
            <consortium name="International Citrus Genome Consortium"/>
            <person name="Gmitter F."/>
            <person name="Chen C."/>
            <person name="Farmerie W."/>
            <person name="Harkins T."/>
            <person name="Desany B."/>
            <person name="Mohiuddin M."/>
            <person name="Kodira C."/>
            <person name="Borodovsky M."/>
            <person name="Lomsadze A."/>
            <person name="Burns P."/>
            <person name="Jenkins J."/>
            <person name="Prochnik S."/>
            <person name="Shu S."/>
            <person name="Chapman J."/>
            <person name="Pitluck S."/>
            <person name="Schmutz J."/>
            <person name="Rokhsar D."/>
        </authorList>
    </citation>
    <scope>NUCLEOTIDE SEQUENCE</scope>
</reference>
<evidence type="ECO:0000256" key="1">
    <source>
        <dbReference type="SAM" id="Coils"/>
    </source>
</evidence>
<protein>
    <submittedName>
        <fullName evidence="3">Uncharacterized protein</fullName>
    </submittedName>
</protein>
<keyword evidence="4" id="KW-1185">Reference proteome</keyword>
<feature type="region of interest" description="Disordered" evidence="2">
    <location>
        <begin position="106"/>
        <end position="125"/>
    </location>
</feature>